<proteinExistence type="predicted"/>
<dbReference type="OrthoDB" id="2014201at2759"/>
<name>A0A4S8LFA6_DENBC</name>
<dbReference type="InterPro" id="IPR002495">
    <property type="entry name" value="Glyco_trans_8"/>
</dbReference>
<keyword evidence="3" id="KW-1185">Reference proteome</keyword>
<keyword evidence="1" id="KW-1133">Transmembrane helix</keyword>
<dbReference type="AlphaFoldDB" id="A0A4S8LFA6"/>
<dbReference type="InterPro" id="IPR050587">
    <property type="entry name" value="GNT1/Glycosyltrans_8"/>
</dbReference>
<gene>
    <name evidence="2" type="ORF">K435DRAFT_782592</name>
</gene>
<evidence type="ECO:0000256" key="1">
    <source>
        <dbReference type="SAM" id="Phobius"/>
    </source>
</evidence>
<dbReference type="GO" id="GO:0016757">
    <property type="term" value="F:glycosyltransferase activity"/>
    <property type="evidence" value="ECO:0007669"/>
    <property type="project" value="InterPro"/>
</dbReference>
<keyword evidence="1" id="KW-0812">Transmembrane</keyword>
<feature type="transmembrane region" description="Helical" evidence="1">
    <location>
        <begin position="32"/>
        <end position="52"/>
    </location>
</feature>
<dbReference type="SUPFAM" id="SSF53448">
    <property type="entry name" value="Nucleotide-diphospho-sugar transferases"/>
    <property type="match status" value="1"/>
</dbReference>
<protein>
    <submittedName>
        <fullName evidence="2">Nucleotide-diphospho-sugar transferase</fullName>
    </submittedName>
</protein>
<reference evidence="2 3" key="1">
    <citation type="journal article" date="2019" name="Nat. Ecol. Evol.">
        <title>Megaphylogeny resolves global patterns of mushroom evolution.</title>
        <authorList>
            <person name="Varga T."/>
            <person name="Krizsan K."/>
            <person name="Foldi C."/>
            <person name="Dima B."/>
            <person name="Sanchez-Garcia M."/>
            <person name="Sanchez-Ramirez S."/>
            <person name="Szollosi G.J."/>
            <person name="Szarkandi J.G."/>
            <person name="Papp V."/>
            <person name="Albert L."/>
            <person name="Andreopoulos W."/>
            <person name="Angelini C."/>
            <person name="Antonin V."/>
            <person name="Barry K.W."/>
            <person name="Bougher N.L."/>
            <person name="Buchanan P."/>
            <person name="Buyck B."/>
            <person name="Bense V."/>
            <person name="Catcheside P."/>
            <person name="Chovatia M."/>
            <person name="Cooper J."/>
            <person name="Damon W."/>
            <person name="Desjardin D."/>
            <person name="Finy P."/>
            <person name="Geml J."/>
            <person name="Haridas S."/>
            <person name="Hughes K."/>
            <person name="Justo A."/>
            <person name="Karasinski D."/>
            <person name="Kautmanova I."/>
            <person name="Kiss B."/>
            <person name="Kocsube S."/>
            <person name="Kotiranta H."/>
            <person name="LaButti K.M."/>
            <person name="Lechner B.E."/>
            <person name="Liimatainen K."/>
            <person name="Lipzen A."/>
            <person name="Lukacs Z."/>
            <person name="Mihaltcheva S."/>
            <person name="Morgado L.N."/>
            <person name="Niskanen T."/>
            <person name="Noordeloos M.E."/>
            <person name="Ohm R.A."/>
            <person name="Ortiz-Santana B."/>
            <person name="Ovrebo C."/>
            <person name="Racz N."/>
            <person name="Riley R."/>
            <person name="Savchenko A."/>
            <person name="Shiryaev A."/>
            <person name="Soop K."/>
            <person name="Spirin V."/>
            <person name="Szebenyi C."/>
            <person name="Tomsovsky M."/>
            <person name="Tulloss R.E."/>
            <person name="Uehling J."/>
            <person name="Grigoriev I.V."/>
            <person name="Vagvolgyi C."/>
            <person name="Papp T."/>
            <person name="Martin F.M."/>
            <person name="Miettinen O."/>
            <person name="Hibbett D.S."/>
            <person name="Nagy L.G."/>
        </authorList>
    </citation>
    <scope>NUCLEOTIDE SEQUENCE [LARGE SCALE GENOMIC DNA]</scope>
    <source>
        <strain evidence="2 3">CBS 962.96</strain>
    </source>
</reference>
<evidence type="ECO:0000313" key="3">
    <source>
        <dbReference type="Proteomes" id="UP000297245"/>
    </source>
</evidence>
<dbReference type="PANTHER" id="PTHR11183">
    <property type="entry name" value="GLYCOGENIN SUBFAMILY MEMBER"/>
    <property type="match status" value="1"/>
</dbReference>
<sequence>MGFFKLLSSPQYERLPTNALHPKSRFTLNKSLLMYGMYGVLGISTYTAIVLWCSHFFTKKPYSYLDNFEHINNIPLVRDERHWSSSSSAVFSSLYSDSFALAVAVLGHSIRRANVSASMILPYIETQVSSKALCIAQSVGWKTHPVGLIAPPRDGEDMATPRFRDQYTKLNIWKLGEELGFNSAVYMDADTLVLRNFDELFHFPWEFGAGLDVFPTKDARGFSINFNAGVLVFRPSQSTFEDMKSKLETSNFPLAHAEQSFLNAYFGGKSVRLPFAYNANMVIKQRSRELWAELTKETRILHYTLVKPFWHNKMPEEMILTPEELQALAETTETRDGGLYREEIRLWSNAFDRMMEDQGDAINACY</sequence>
<dbReference type="InterPro" id="IPR029044">
    <property type="entry name" value="Nucleotide-diphossugar_trans"/>
</dbReference>
<dbReference type="Pfam" id="PF01501">
    <property type="entry name" value="Glyco_transf_8"/>
    <property type="match status" value="1"/>
</dbReference>
<evidence type="ECO:0000313" key="2">
    <source>
        <dbReference type="EMBL" id="THU87158.1"/>
    </source>
</evidence>
<accession>A0A4S8LFA6</accession>
<dbReference type="EMBL" id="ML179462">
    <property type="protein sequence ID" value="THU87158.1"/>
    <property type="molecule type" value="Genomic_DNA"/>
</dbReference>
<keyword evidence="1" id="KW-0472">Membrane</keyword>
<keyword evidence="2" id="KW-0808">Transferase</keyword>
<dbReference type="Gene3D" id="3.90.550.10">
    <property type="entry name" value="Spore Coat Polysaccharide Biosynthesis Protein SpsA, Chain A"/>
    <property type="match status" value="1"/>
</dbReference>
<dbReference type="Proteomes" id="UP000297245">
    <property type="component" value="Unassembled WGS sequence"/>
</dbReference>
<organism evidence="2 3">
    <name type="scientific">Dendrothele bispora (strain CBS 962.96)</name>
    <dbReference type="NCBI Taxonomy" id="1314807"/>
    <lineage>
        <taxon>Eukaryota</taxon>
        <taxon>Fungi</taxon>
        <taxon>Dikarya</taxon>
        <taxon>Basidiomycota</taxon>
        <taxon>Agaricomycotina</taxon>
        <taxon>Agaricomycetes</taxon>
        <taxon>Agaricomycetidae</taxon>
        <taxon>Agaricales</taxon>
        <taxon>Agaricales incertae sedis</taxon>
        <taxon>Dendrothele</taxon>
    </lineage>
</organism>